<evidence type="ECO:0000256" key="1">
    <source>
        <dbReference type="ARBA" id="ARBA00009732"/>
    </source>
</evidence>
<evidence type="ECO:0000256" key="3">
    <source>
        <dbReference type="HAMAP-Rule" id="MF_00063"/>
    </source>
</evidence>
<evidence type="ECO:0000256" key="2">
    <source>
        <dbReference type="ARBA" id="ARBA00023002"/>
    </source>
</evidence>
<protein>
    <recommendedName>
        <fullName evidence="3">Phosphoadenosine 5'-phosphosulfate reductase</fullName>
        <shortName evidence="3">PAPS reductase</shortName>
        <ecNumber evidence="3">1.8.4.8</ecNumber>
    </recommendedName>
    <alternativeName>
        <fullName evidence="3">3'-phosphoadenylylsulfate reductase</fullName>
    </alternativeName>
    <alternativeName>
        <fullName evidence="3">PAPS reductase, thioredoxin dependent</fullName>
    </alternativeName>
    <alternativeName>
        <fullName evidence="3">PAPS sulfotransferase</fullName>
    </alternativeName>
    <alternativeName>
        <fullName evidence="3">PAdoPS reductase</fullName>
    </alternativeName>
</protein>
<organism evidence="5 6">
    <name type="scientific">Roseofilum acuticapitatum BLCC-M154</name>
    <dbReference type="NCBI Taxonomy" id="3022444"/>
    <lineage>
        <taxon>Bacteria</taxon>
        <taxon>Bacillati</taxon>
        <taxon>Cyanobacteriota</taxon>
        <taxon>Cyanophyceae</taxon>
        <taxon>Desertifilales</taxon>
        <taxon>Desertifilaceae</taxon>
        <taxon>Roseofilum</taxon>
        <taxon>Roseofilum acuticapitatum</taxon>
    </lineage>
</organism>
<dbReference type="PIRSF" id="PIRSF000857">
    <property type="entry name" value="PAPS_reductase"/>
    <property type="match status" value="1"/>
</dbReference>
<dbReference type="InterPro" id="IPR014729">
    <property type="entry name" value="Rossmann-like_a/b/a_fold"/>
</dbReference>
<dbReference type="NCBIfam" id="NF002537">
    <property type="entry name" value="PRK02090.1"/>
    <property type="match status" value="1"/>
</dbReference>
<comment type="subcellular location">
    <subcellularLocation>
        <location evidence="3">Cytoplasm</location>
    </subcellularLocation>
</comment>
<comment type="caution">
    <text evidence="5">The sequence shown here is derived from an EMBL/GenBank/DDBJ whole genome shotgun (WGS) entry which is preliminary data.</text>
</comment>
<comment type="function">
    <text evidence="3">Catalyzes the formation of sulfite from phosphoadenosine 5'-phosphosulfate (PAPS) using thioredoxin as an electron donor.</text>
</comment>
<feature type="domain" description="Phosphoadenosine phosphosulphate reductase" evidence="4">
    <location>
        <begin position="50"/>
        <end position="223"/>
    </location>
</feature>
<dbReference type="Proteomes" id="UP001235303">
    <property type="component" value="Unassembled WGS sequence"/>
</dbReference>
<evidence type="ECO:0000259" key="4">
    <source>
        <dbReference type="Pfam" id="PF01507"/>
    </source>
</evidence>
<accession>A0ABT7AQ37</accession>
<dbReference type="Pfam" id="PF01507">
    <property type="entry name" value="PAPS_reduct"/>
    <property type="match status" value="1"/>
</dbReference>
<dbReference type="CDD" id="cd23945">
    <property type="entry name" value="PAPS_reductase"/>
    <property type="match status" value="1"/>
</dbReference>
<dbReference type="NCBIfam" id="TIGR02057">
    <property type="entry name" value="PAPS_reductase"/>
    <property type="match status" value="1"/>
</dbReference>
<sequence length="262" mass="30037">MTTHWEPELLMNSTITALPNLDTETLHQQLSDIEARDIVQWAASTFGEGLALSTSFGIQSAVMLHLVTSVVPNIPIVWVDTGYLPPETYRFAHDLTHKLNLNLKIYQSPMSPAHMEAIYGKLWEQGTVESLNQYDQLRKVEPMQRALKELKVTAWLAGLRRDQTDHRKSLQFINRQGDIYKVLPILNWNSRDVYQYLVAHDLPYHPLFDQGYMTVGDWHSSRPLSLDDEHERDTRFQGLKQECGLHLPTSQDEAQSLDSSGL</sequence>
<gene>
    <name evidence="3 5" type="primary">cysH</name>
    <name evidence="5" type="ORF">PMG71_06225</name>
</gene>
<feature type="active site" description="Nucleophile; cysteine thiosulfonate intermediate" evidence="3">
    <location>
        <position position="243"/>
    </location>
</feature>
<dbReference type="SUPFAM" id="SSF52402">
    <property type="entry name" value="Adenine nucleotide alpha hydrolases-like"/>
    <property type="match status" value="1"/>
</dbReference>
<comment type="caution">
    <text evidence="3">Lacks conserved residue(s) required for the propagation of feature annotation.</text>
</comment>
<dbReference type="EC" id="1.8.4.8" evidence="3"/>
<dbReference type="InterPro" id="IPR002500">
    <property type="entry name" value="PAPS_reduct_dom"/>
</dbReference>
<dbReference type="PANTHER" id="PTHR46509">
    <property type="entry name" value="PHOSPHOADENOSINE PHOSPHOSULFATE REDUCTASE"/>
    <property type="match status" value="1"/>
</dbReference>
<comment type="pathway">
    <text evidence="3">Sulfur metabolism; hydrogen sulfide biosynthesis; sulfite from sulfate: step 3/3.</text>
</comment>
<proteinExistence type="inferred from homology"/>
<keyword evidence="2 3" id="KW-0560">Oxidoreductase</keyword>
<dbReference type="GO" id="GO:0004604">
    <property type="term" value="F:phosphoadenylyl-sulfate reductase (thioredoxin) activity"/>
    <property type="evidence" value="ECO:0007669"/>
    <property type="project" value="UniProtKB-EC"/>
</dbReference>
<dbReference type="InterPro" id="IPR004511">
    <property type="entry name" value="PAPS/APS_Rdtase"/>
</dbReference>
<name>A0ABT7AQ37_9CYAN</name>
<dbReference type="RefSeq" id="WP_283752781.1">
    <property type="nucleotide sequence ID" value="NZ_JAQOSP010000041.1"/>
</dbReference>
<evidence type="ECO:0000313" key="5">
    <source>
        <dbReference type="EMBL" id="MDJ1169017.1"/>
    </source>
</evidence>
<dbReference type="HAMAP" id="MF_00063">
    <property type="entry name" value="CysH"/>
    <property type="match status" value="1"/>
</dbReference>
<dbReference type="InterPro" id="IPR011800">
    <property type="entry name" value="PAPS_reductase_CysH"/>
</dbReference>
<dbReference type="EMBL" id="JAQOSP010000041">
    <property type="protein sequence ID" value="MDJ1169017.1"/>
    <property type="molecule type" value="Genomic_DNA"/>
</dbReference>
<dbReference type="NCBIfam" id="TIGR00434">
    <property type="entry name" value="cysH"/>
    <property type="match status" value="1"/>
</dbReference>
<keyword evidence="3" id="KW-0963">Cytoplasm</keyword>
<dbReference type="Gene3D" id="3.40.50.620">
    <property type="entry name" value="HUPs"/>
    <property type="match status" value="1"/>
</dbReference>
<comment type="catalytic activity">
    <reaction evidence="3">
        <text>[thioredoxin]-disulfide + sulfite + adenosine 3',5'-bisphosphate + 2 H(+) = [thioredoxin]-dithiol + 3'-phosphoadenylyl sulfate</text>
        <dbReference type="Rhea" id="RHEA:11724"/>
        <dbReference type="Rhea" id="RHEA-COMP:10698"/>
        <dbReference type="Rhea" id="RHEA-COMP:10700"/>
        <dbReference type="ChEBI" id="CHEBI:15378"/>
        <dbReference type="ChEBI" id="CHEBI:17359"/>
        <dbReference type="ChEBI" id="CHEBI:29950"/>
        <dbReference type="ChEBI" id="CHEBI:50058"/>
        <dbReference type="ChEBI" id="CHEBI:58339"/>
        <dbReference type="ChEBI" id="CHEBI:58343"/>
        <dbReference type="EC" id="1.8.4.8"/>
    </reaction>
</comment>
<reference evidence="5 6" key="1">
    <citation type="submission" date="2023-01" db="EMBL/GenBank/DDBJ databases">
        <title>Novel diversity within Roseofilum (Cyanobacteria; Desertifilaceae) from marine benthic mats with descriptions of four novel species.</title>
        <authorList>
            <person name="Wang Y."/>
            <person name="Berthold D.E."/>
            <person name="Hu J."/>
            <person name="Lefler F.W."/>
            <person name="Laughinghouse H.D. IV."/>
        </authorList>
    </citation>
    <scope>NUCLEOTIDE SEQUENCE [LARGE SCALE GENOMIC DNA]</scope>
    <source>
        <strain evidence="5 6">BLCC-M154</strain>
    </source>
</reference>
<dbReference type="PANTHER" id="PTHR46509:SF1">
    <property type="entry name" value="PHOSPHOADENOSINE PHOSPHOSULFATE REDUCTASE"/>
    <property type="match status" value="1"/>
</dbReference>
<keyword evidence="6" id="KW-1185">Reference proteome</keyword>
<evidence type="ECO:0000313" key="6">
    <source>
        <dbReference type="Proteomes" id="UP001235303"/>
    </source>
</evidence>
<comment type="similarity">
    <text evidence="1 3">Belongs to the PAPS reductase family. CysH subfamily.</text>
</comment>